<dbReference type="Proteomes" id="UP000886520">
    <property type="component" value="Chromosome 9"/>
</dbReference>
<gene>
    <name evidence="1" type="ORF">GOP47_0009354</name>
</gene>
<protein>
    <submittedName>
        <fullName evidence="1">Uncharacterized protein</fullName>
    </submittedName>
</protein>
<organism evidence="1 2">
    <name type="scientific">Adiantum capillus-veneris</name>
    <name type="common">Maidenhair fern</name>
    <dbReference type="NCBI Taxonomy" id="13818"/>
    <lineage>
        <taxon>Eukaryota</taxon>
        <taxon>Viridiplantae</taxon>
        <taxon>Streptophyta</taxon>
        <taxon>Embryophyta</taxon>
        <taxon>Tracheophyta</taxon>
        <taxon>Polypodiopsida</taxon>
        <taxon>Polypodiidae</taxon>
        <taxon>Polypodiales</taxon>
        <taxon>Pteridineae</taxon>
        <taxon>Pteridaceae</taxon>
        <taxon>Vittarioideae</taxon>
        <taxon>Adiantum</taxon>
    </lineage>
</organism>
<dbReference type="EMBL" id="JABFUD020000009">
    <property type="protein sequence ID" value="KAI5075278.1"/>
    <property type="molecule type" value="Genomic_DNA"/>
</dbReference>
<keyword evidence="2" id="KW-1185">Reference proteome</keyword>
<accession>A0A9D4ZH43</accession>
<comment type="caution">
    <text evidence="1">The sequence shown here is derived from an EMBL/GenBank/DDBJ whole genome shotgun (WGS) entry which is preliminary data.</text>
</comment>
<dbReference type="AlphaFoldDB" id="A0A9D4ZH43"/>
<evidence type="ECO:0000313" key="1">
    <source>
        <dbReference type="EMBL" id="KAI5075278.1"/>
    </source>
</evidence>
<sequence length="139" mass="15706">MLEPNRPYLHRAACKMWHESRGCMGDYVSAVYGLMMWQRMDFAEILHSAAKNTATINLWQCPPDETDLKNVSPTFLSYNTDFCSGKVRDCSSRVEEVNDSLDSLSLKSNLTISVQIMKSRQNEVGSSQMPPLETALYAC</sequence>
<reference evidence="1" key="1">
    <citation type="submission" date="2021-01" db="EMBL/GenBank/DDBJ databases">
        <title>Adiantum capillus-veneris genome.</title>
        <authorList>
            <person name="Fang Y."/>
            <person name="Liao Q."/>
        </authorList>
    </citation>
    <scope>NUCLEOTIDE SEQUENCE</scope>
    <source>
        <strain evidence="1">H3</strain>
        <tissue evidence="1">Leaf</tissue>
    </source>
</reference>
<proteinExistence type="predicted"/>
<evidence type="ECO:0000313" key="2">
    <source>
        <dbReference type="Proteomes" id="UP000886520"/>
    </source>
</evidence>
<name>A0A9D4ZH43_ADICA</name>